<dbReference type="SUPFAM" id="SSF56300">
    <property type="entry name" value="Metallo-dependent phosphatases"/>
    <property type="match status" value="1"/>
</dbReference>
<dbReference type="InterPro" id="IPR029052">
    <property type="entry name" value="Metallo-depent_PP-like"/>
</dbReference>
<dbReference type="Pfam" id="PF00578">
    <property type="entry name" value="AhpC-TSA"/>
    <property type="match status" value="1"/>
</dbReference>
<name>A0AAJ6BH21_9BACT</name>
<dbReference type="Gene3D" id="3.40.30.10">
    <property type="entry name" value="Glutaredoxin"/>
    <property type="match status" value="1"/>
</dbReference>
<dbReference type="InterPro" id="IPR036249">
    <property type="entry name" value="Thioredoxin-like_sf"/>
</dbReference>
<feature type="domain" description="Thioredoxin" evidence="2">
    <location>
        <begin position="368"/>
        <end position="519"/>
    </location>
</feature>
<dbReference type="PANTHER" id="PTHR46546:SF4">
    <property type="entry name" value="SHEWANELLA-LIKE PROTEIN PHOSPHATASE 1"/>
    <property type="match status" value="1"/>
</dbReference>
<dbReference type="Pfam" id="PF00149">
    <property type="entry name" value="Metallophos"/>
    <property type="match status" value="1"/>
</dbReference>
<dbReference type="Gene3D" id="3.60.21.10">
    <property type="match status" value="1"/>
</dbReference>
<dbReference type="AlphaFoldDB" id="A0AAJ6BH21"/>
<organism evidence="3 4">
    <name type="scientific">Candidatus Pseudobacter hemicellulosilyticus</name>
    <dbReference type="NCBI Taxonomy" id="3121375"/>
    <lineage>
        <taxon>Bacteria</taxon>
        <taxon>Pseudomonadati</taxon>
        <taxon>Bacteroidota</taxon>
        <taxon>Chitinophagia</taxon>
        <taxon>Chitinophagales</taxon>
        <taxon>Chitinophagaceae</taxon>
        <taxon>Pseudobacter</taxon>
    </lineage>
</organism>
<dbReference type="InterPro" id="IPR006186">
    <property type="entry name" value="Ser/Thr-sp_prot-phosphatase"/>
</dbReference>
<sequence>MKTMLFALLIILSYAANEPHLQSTSSLTNGKTHMMLQIKTPDHFADSIVELRLYPSTMKSYLDKASTASATVKNGVATWILEDTVSQLIVSPLLGKANFIAFIIEPGDSTVIDLNIMNPEFTGKGSEKFKLVYRLKQMNDSFAKIDLVNKLSGPYSGLKSVEDYLKWNEYLNIKAKHFLQYLKRYKDQISDYSYKNIEENILTDVENKRIEKFSSLMRRKAEYGITNLFNLTNEDLCTIYDSTIDNEYSKRLRNSTTLPEPYYSWKLLELEAYRGIGRFFRTIESDTPILGKDPEDKYIAKYNLSKFKRTGKNKEQCMAYTFWFVKGVLAEVGFTPKIENILTDYYQQQGHEEYKQIVKTFELKYREKSKRQILSPFSLTDTQNHTVDNKSFKGKIVVFDLWFTGCTGCIQMAPAMRKVQEHFANDTNIVFVNVSTDKNVSHWKNSIIQKKYTTGLGKNVYTEGKGIAHSFILDNYISSYPSILFTDQKGRIIPADNKTIDPRRDNGQAMIAFLNKHLALGQDGPYLFYNDEEITIYKFNGDKMLTEKSSKNNLLAQYFVSDLNQRIPFSIKNNIINESCEYPRPDKLFVLSDIEGNFEALRKLLVANNIIDNEFNWVFGDGHLVFCGDMFDRGNQVTECLWLMYYLEEKAKIKGGYVHFILGNHEIMNLQGDNNYVVAKYQENAKMMQKNLRSIYAENSELGKWLRTKNIVERIGNILFMHGGISSDINRMDITLKEINDLARPEYSNSSNTYKDSRLNTIMSSQTGPFWFRGYYNQGHERTTSQQLDSTLAKFQVNHIITGHTIVADTICSRFNGRVINTDTKHAEGNSEALLIENDAFYRVNQTGKRQLLLISRRNPAPPLPKK</sequence>
<dbReference type="Proteomes" id="UP001220610">
    <property type="component" value="Chromosome"/>
</dbReference>
<dbReference type="PROSITE" id="PS51352">
    <property type="entry name" value="THIOREDOXIN_2"/>
    <property type="match status" value="1"/>
</dbReference>
<protein>
    <submittedName>
        <fullName evidence="3">Metallophosphoesterase</fullName>
    </submittedName>
</protein>
<evidence type="ECO:0000259" key="2">
    <source>
        <dbReference type="PROSITE" id="PS51352"/>
    </source>
</evidence>
<dbReference type="SMART" id="SM00156">
    <property type="entry name" value="PP2Ac"/>
    <property type="match status" value="1"/>
</dbReference>
<feature type="signal peptide" evidence="1">
    <location>
        <begin position="1"/>
        <end position="15"/>
    </location>
</feature>
<dbReference type="EMBL" id="CP119311">
    <property type="protein sequence ID" value="WEK35464.1"/>
    <property type="molecule type" value="Genomic_DNA"/>
</dbReference>
<feature type="chain" id="PRO_5042504511" evidence="1">
    <location>
        <begin position="16"/>
        <end position="867"/>
    </location>
</feature>
<dbReference type="InterPro" id="IPR004843">
    <property type="entry name" value="Calcineurin-like_PHP"/>
</dbReference>
<dbReference type="CDD" id="cd02966">
    <property type="entry name" value="TlpA_like_family"/>
    <property type="match status" value="1"/>
</dbReference>
<dbReference type="PANTHER" id="PTHR46546">
    <property type="entry name" value="SHEWANELLA-LIKE PROTEIN PHOSPHATASE 1"/>
    <property type="match status" value="1"/>
</dbReference>
<dbReference type="InterPro" id="IPR013766">
    <property type="entry name" value="Thioredoxin_domain"/>
</dbReference>
<reference evidence="3" key="1">
    <citation type="submission" date="2023-03" db="EMBL/GenBank/DDBJ databases">
        <title>Andean soil-derived lignocellulolytic bacterial consortium as a source of novel taxa and putative plastic-active enzymes.</title>
        <authorList>
            <person name="Diaz-Garcia L."/>
            <person name="Chuvochina M."/>
            <person name="Feuerriegel G."/>
            <person name="Bunk B."/>
            <person name="Sproer C."/>
            <person name="Streit W.R."/>
            <person name="Rodriguez L.M."/>
            <person name="Overmann J."/>
            <person name="Jimenez D.J."/>
        </authorList>
    </citation>
    <scope>NUCLEOTIDE SEQUENCE</scope>
    <source>
        <strain evidence="3">MAG 7</strain>
    </source>
</reference>
<dbReference type="GO" id="GO:0016209">
    <property type="term" value="F:antioxidant activity"/>
    <property type="evidence" value="ECO:0007669"/>
    <property type="project" value="InterPro"/>
</dbReference>
<evidence type="ECO:0000256" key="1">
    <source>
        <dbReference type="SAM" id="SignalP"/>
    </source>
</evidence>
<keyword evidence="1" id="KW-0732">Signal</keyword>
<gene>
    <name evidence="3" type="ORF">P0Y53_23475</name>
</gene>
<proteinExistence type="predicted"/>
<dbReference type="GO" id="GO:0016491">
    <property type="term" value="F:oxidoreductase activity"/>
    <property type="evidence" value="ECO:0007669"/>
    <property type="project" value="InterPro"/>
</dbReference>
<dbReference type="InterPro" id="IPR000866">
    <property type="entry name" value="AhpC/TSA"/>
</dbReference>
<accession>A0AAJ6BH21</accession>
<evidence type="ECO:0000313" key="4">
    <source>
        <dbReference type="Proteomes" id="UP001220610"/>
    </source>
</evidence>
<dbReference type="SUPFAM" id="SSF52833">
    <property type="entry name" value="Thioredoxin-like"/>
    <property type="match status" value="1"/>
</dbReference>
<dbReference type="GO" id="GO:0016787">
    <property type="term" value="F:hydrolase activity"/>
    <property type="evidence" value="ECO:0007669"/>
    <property type="project" value="InterPro"/>
</dbReference>
<evidence type="ECO:0000313" key="3">
    <source>
        <dbReference type="EMBL" id="WEK35464.1"/>
    </source>
</evidence>